<accession>A0A644XEW5</accession>
<comment type="caution">
    <text evidence="3">The sequence shown here is derived from an EMBL/GenBank/DDBJ whole genome shotgun (WGS) entry which is preliminary data.</text>
</comment>
<organism evidence="3">
    <name type="scientific">bioreactor metagenome</name>
    <dbReference type="NCBI Taxonomy" id="1076179"/>
    <lineage>
        <taxon>unclassified sequences</taxon>
        <taxon>metagenomes</taxon>
        <taxon>ecological metagenomes</taxon>
    </lineage>
</organism>
<dbReference type="InterPro" id="IPR051429">
    <property type="entry name" value="Encapsulin_nc"/>
</dbReference>
<dbReference type="Gene3D" id="3.30.2400.30">
    <property type="match status" value="1"/>
</dbReference>
<dbReference type="Gene3D" id="3.30.2320.10">
    <property type="entry name" value="hypothetical protein PF0899 domain"/>
    <property type="match status" value="1"/>
</dbReference>
<proteinExistence type="predicted"/>
<dbReference type="InterPro" id="IPR007544">
    <property type="entry name" value="ENCAP"/>
</dbReference>
<dbReference type="EMBL" id="VSSQ01002259">
    <property type="protein sequence ID" value="MPM14318.1"/>
    <property type="molecule type" value="Genomic_DNA"/>
</dbReference>
<dbReference type="SUPFAM" id="SSF56563">
    <property type="entry name" value="Major capsid protein gp5"/>
    <property type="match status" value="1"/>
</dbReference>
<evidence type="ECO:0000256" key="1">
    <source>
        <dbReference type="ARBA" id="ARBA00033738"/>
    </source>
</evidence>
<dbReference type="PANTHER" id="PTHR37165">
    <property type="entry name" value="PEPTIDASE U56 FAMILY"/>
    <property type="match status" value="1"/>
</dbReference>
<gene>
    <name evidence="3" type="ORF">SDC9_60680</name>
</gene>
<reference evidence="3" key="1">
    <citation type="submission" date="2019-08" db="EMBL/GenBank/DDBJ databases">
        <authorList>
            <person name="Kucharzyk K."/>
            <person name="Murdoch R.W."/>
            <person name="Higgins S."/>
            <person name="Loffler F."/>
        </authorList>
    </citation>
    <scope>NUCLEOTIDE SEQUENCE</scope>
</reference>
<keyword evidence="3" id="KW-0378">Hydrolase</keyword>
<evidence type="ECO:0000256" key="2">
    <source>
        <dbReference type="ARBA" id="ARBA00033787"/>
    </source>
</evidence>
<keyword evidence="2" id="KW-1284">Encapsulin nanocompartment</keyword>
<comment type="subcellular location">
    <subcellularLocation>
        <location evidence="1">Encapsulin nanocompartment</location>
    </subcellularLocation>
</comment>
<dbReference type="GO" id="GO:0140737">
    <property type="term" value="C:encapsulin nanocompartment"/>
    <property type="evidence" value="ECO:0007669"/>
    <property type="project" value="UniProtKB-SubCell"/>
</dbReference>
<dbReference type="EC" id="3.4.-.-" evidence="3"/>
<name>A0A644XEW5_9ZZZZ</name>
<sequence length="278" mass="29643">MDYLDRTSAPLSDAEWNKIDAAVISSARDILVSRKFLNLLGPLGPGAYDIPFSVYTGKTSVGIDMTGESDTTIIAAASRKSVPLPLLYADFKISWRDIETDHKTGLPVDASAAAIAAVTVASQEDDLIFNGNKELGVEGLFTATGRLTAKISKWDEPGAGLADVLKAVSALAGASHYGPYALVLSPALYGKLVRVYANTGLLELDHIKALISGGVYYSNVIKGDKAVVIELGSKNFDLAIGQDFTVGYLGTEKMNHMFRVLETAALLIRRPCAICTLE</sequence>
<dbReference type="AlphaFoldDB" id="A0A644XEW5"/>
<dbReference type="GO" id="GO:0016787">
    <property type="term" value="F:hydrolase activity"/>
    <property type="evidence" value="ECO:0007669"/>
    <property type="project" value="UniProtKB-KW"/>
</dbReference>
<dbReference type="Pfam" id="PF04454">
    <property type="entry name" value="Linocin_M18"/>
    <property type="match status" value="1"/>
</dbReference>
<dbReference type="PIRSF" id="PIRSF019254">
    <property type="entry name" value="CFP29"/>
    <property type="match status" value="1"/>
</dbReference>
<evidence type="ECO:0000313" key="3">
    <source>
        <dbReference type="EMBL" id="MPM14318.1"/>
    </source>
</evidence>
<protein>
    <submittedName>
        <fullName evidence="3">Maritimacin</fullName>
        <ecNumber evidence="3">3.4.-.-</ecNumber>
    </submittedName>
</protein>
<dbReference type="PANTHER" id="PTHR37165:SF1">
    <property type="entry name" value="TYPE 1 ENCAPSULIN SHELL PROTEIN"/>
    <property type="match status" value="1"/>
</dbReference>
<dbReference type="NCBIfam" id="NF041155">
    <property type="entry name" value="encap_f1"/>
    <property type="match status" value="1"/>
</dbReference>